<protein>
    <submittedName>
        <fullName evidence="1">Uncharacterized protein</fullName>
    </submittedName>
</protein>
<dbReference type="Proteomes" id="UP000051276">
    <property type="component" value="Unassembled WGS sequence"/>
</dbReference>
<dbReference type="Proteomes" id="UP000051634">
    <property type="component" value="Unassembled WGS sequence"/>
</dbReference>
<evidence type="ECO:0000313" key="1">
    <source>
        <dbReference type="EMBL" id="KRT56457.1"/>
    </source>
</evidence>
<organism evidence="1 4">
    <name type="scientific">endosymbiont of Ridgeia piscesae</name>
    <dbReference type="NCBI Taxonomy" id="54398"/>
    <lineage>
        <taxon>Bacteria</taxon>
        <taxon>Pseudomonadati</taxon>
        <taxon>Pseudomonadota</taxon>
        <taxon>Gammaproteobacteria</taxon>
        <taxon>sulfur-oxidizing symbionts</taxon>
    </lineage>
</organism>
<dbReference type="EMBL" id="LMXI01000436">
    <property type="protein sequence ID" value="KRT57915.1"/>
    <property type="molecule type" value="Genomic_DNA"/>
</dbReference>
<comment type="caution">
    <text evidence="1">The sequence shown here is derived from an EMBL/GenBank/DDBJ whole genome shotgun (WGS) entry which is preliminary data.</text>
</comment>
<dbReference type="RefSeq" id="WP_057956839.1">
    <property type="nucleotide sequence ID" value="NZ_KQ556963.1"/>
</dbReference>
<gene>
    <name evidence="1" type="ORF">Ga0074115_14716</name>
    <name evidence="2" type="ORF">Ga0076813_12586</name>
</gene>
<evidence type="ECO:0000313" key="3">
    <source>
        <dbReference type="Proteomes" id="UP000051276"/>
    </source>
</evidence>
<keyword evidence="4" id="KW-1185">Reference proteome</keyword>
<reference evidence="3 4" key="1">
    <citation type="submission" date="2015-11" db="EMBL/GenBank/DDBJ databases">
        <title>The genome of Candidatus Endoriftia persephone in Ridgeia piscesae and population structure of the North Eastern Pacific vestimentiferan symbionts.</title>
        <authorList>
            <person name="Perez M."/>
            <person name="Juniper K.S."/>
        </authorList>
    </citation>
    <scope>NUCLEOTIDE SEQUENCE [LARGE SCALE GENOMIC DNA]</scope>
    <source>
        <strain evidence="2">Ind10</strain>
        <strain evidence="1">Ind11</strain>
    </source>
</reference>
<dbReference type="EMBL" id="LDXT01000050">
    <property type="protein sequence ID" value="KRT56457.1"/>
    <property type="molecule type" value="Genomic_DNA"/>
</dbReference>
<evidence type="ECO:0000313" key="2">
    <source>
        <dbReference type="EMBL" id="KRT57915.1"/>
    </source>
</evidence>
<dbReference type="AlphaFoldDB" id="A0A0T5Z0P8"/>
<name>A0A0T5Z0P8_9GAMM</name>
<evidence type="ECO:0000313" key="4">
    <source>
        <dbReference type="Proteomes" id="UP000051634"/>
    </source>
</evidence>
<dbReference type="STRING" id="54398.Ga0074115_14716"/>
<accession>A0A0T5Z0P8</accession>
<sequence length="63" mass="6884">MNIIENSSDVPIPVYEVEEVTVKEALLMLAEGKGEFQIEVAPGVERSQFAVDLFGSVVFNSPN</sequence>
<proteinExistence type="predicted"/>